<name>A0A6G1SP39_9ACAR</name>
<feature type="transmembrane region" description="Helical" evidence="2">
    <location>
        <begin position="282"/>
        <end position="302"/>
    </location>
</feature>
<dbReference type="SMART" id="SM00034">
    <property type="entry name" value="CLECT"/>
    <property type="match status" value="1"/>
</dbReference>
<keyword evidence="3" id="KW-0732">Signal</keyword>
<proteinExistence type="predicted"/>
<dbReference type="Gene3D" id="3.10.100.10">
    <property type="entry name" value="Mannose-Binding Protein A, subunit A"/>
    <property type="match status" value="1"/>
</dbReference>
<dbReference type="PROSITE" id="PS50041">
    <property type="entry name" value="C_TYPE_LECTIN_2"/>
    <property type="match status" value="1"/>
</dbReference>
<dbReference type="AlphaFoldDB" id="A0A6G1SP39"/>
<evidence type="ECO:0000259" key="4">
    <source>
        <dbReference type="PROSITE" id="PS50041"/>
    </source>
</evidence>
<evidence type="ECO:0000256" key="1">
    <source>
        <dbReference type="SAM" id="MobiDB-lite"/>
    </source>
</evidence>
<evidence type="ECO:0000313" key="5">
    <source>
        <dbReference type="EMBL" id="MDE51663.1"/>
    </source>
</evidence>
<keyword evidence="2" id="KW-1133">Transmembrane helix</keyword>
<feature type="domain" description="C-type lectin" evidence="4">
    <location>
        <begin position="108"/>
        <end position="244"/>
    </location>
</feature>
<dbReference type="CDD" id="cd00037">
    <property type="entry name" value="CLECT"/>
    <property type="match status" value="1"/>
</dbReference>
<dbReference type="SUPFAM" id="SSF56436">
    <property type="entry name" value="C-type lectin-like"/>
    <property type="match status" value="1"/>
</dbReference>
<feature type="region of interest" description="Disordered" evidence="1">
    <location>
        <begin position="58"/>
        <end position="95"/>
    </location>
</feature>
<feature type="signal peptide" evidence="3">
    <location>
        <begin position="1"/>
        <end position="36"/>
    </location>
</feature>
<gene>
    <name evidence="5" type="primary">ISP2</name>
    <name evidence="5" type="ORF">g.9354</name>
</gene>
<feature type="compositionally biased region" description="Polar residues" evidence="1">
    <location>
        <begin position="71"/>
        <end position="85"/>
    </location>
</feature>
<accession>A0A6G1SP39</accession>
<feature type="chain" id="PRO_5026249992" evidence="3">
    <location>
        <begin position="37"/>
        <end position="303"/>
    </location>
</feature>
<organism evidence="5">
    <name type="scientific">Aceria tosichella</name>
    <name type="common">wheat curl mite</name>
    <dbReference type="NCBI Taxonomy" id="561515"/>
    <lineage>
        <taxon>Eukaryota</taxon>
        <taxon>Metazoa</taxon>
        <taxon>Ecdysozoa</taxon>
        <taxon>Arthropoda</taxon>
        <taxon>Chelicerata</taxon>
        <taxon>Arachnida</taxon>
        <taxon>Acari</taxon>
        <taxon>Acariformes</taxon>
        <taxon>Trombidiformes</taxon>
        <taxon>Prostigmata</taxon>
        <taxon>Eupodina</taxon>
        <taxon>Eriophyoidea</taxon>
        <taxon>Eriophyidae</taxon>
        <taxon>Eriophyinae</taxon>
        <taxon>Aceriini</taxon>
        <taxon>Aceria</taxon>
    </lineage>
</organism>
<dbReference type="InterPro" id="IPR016186">
    <property type="entry name" value="C-type_lectin-like/link_sf"/>
</dbReference>
<evidence type="ECO:0000256" key="2">
    <source>
        <dbReference type="SAM" id="Phobius"/>
    </source>
</evidence>
<dbReference type="InterPro" id="IPR016187">
    <property type="entry name" value="CTDL_fold"/>
</dbReference>
<keyword evidence="2" id="KW-0472">Membrane</keyword>
<keyword evidence="2" id="KW-0812">Transmembrane</keyword>
<dbReference type="InterPro" id="IPR001304">
    <property type="entry name" value="C-type_lectin-like"/>
</dbReference>
<evidence type="ECO:0000256" key="3">
    <source>
        <dbReference type="SAM" id="SignalP"/>
    </source>
</evidence>
<reference evidence="5" key="1">
    <citation type="submission" date="2018-10" db="EMBL/GenBank/DDBJ databases">
        <title>Transcriptome assembly of Aceria tosichella (Wheat curl mite) Type 2.</title>
        <authorList>
            <person name="Scully E.D."/>
            <person name="Geib S.M."/>
            <person name="Palmer N.A."/>
            <person name="Gupta A.K."/>
            <person name="Sarath G."/>
            <person name="Tatineni S."/>
        </authorList>
    </citation>
    <scope>NUCLEOTIDE SEQUENCE</scope>
    <source>
        <strain evidence="5">LincolnNE</strain>
    </source>
</reference>
<protein>
    <submittedName>
        <fullName evidence="5">Type-2 ice-structuring protein</fullName>
    </submittedName>
</protein>
<dbReference type="EMBL" id="GGYP01006892">
    <property type="protein sequence ID" value="MDE51663.1"/>
    <property type="molecule type" value="Transcribed_RNA"/>
</dbReference>
<dbReference type="InterPro" id="IPR050111">
    <property type="entry name" value="C-type_lectin/snaclec_domain"/>
</dbReference>
<dbReference type="PANTHER" id="PTHR22803">
    <property type="entry name" value="MANNOSE, PHOSPHOLIPASE, LECTIN RECEPTOR RELATED"/>
    <property type="match status" value="1"/>
</dbReference>
<sequence length="303" mass="33374">MKPLKAGFEPHISDSQLMTMASIILLLALLALTANARSVSDSTFHNNQHEQYNQLVSNRHQTGGGPDGASAATTNEGTNNAKLTQSSSSSSASFNANHNRCQQGWMWVNNKCWVTTQSRRDFTHAMDLCKKKYNSTLPTIHSDEENEFLRNNIDLANSPIWLYARHNHQYNKTRWLDKSPVDFTRWDEGQPSDKSSLVCIKTEENWYMKKATPIDGQTECVSFWEDAKWGTNVGCQVLLPVVCEKKLTPVSRLTDGPNGSLSQFEQQMATMSGASNSGKTSLLLTIAMTLLAILLAGGGGGGA</sequence>
<dbReference type="Pfam" id="PF00059">
    <property type="entry name" value="Lectin_C"/>
    <property type="match status" value="1"/>
</dbReference>